<reference evidence="1" key="1">
    <citation type="submission" date="2021-03" db="EMBL/GenBank/DDBJ databases">
        <authorList>
            <consortium name="DOE Joint Genome Institute"/>
            <person name="Ahrendt S."/>
            <person name="Looney B.P."/>
            <person name="Miyauchi S."/>
            <person name="Morin E."/>
            <person name="Drula E."/>
            <person name="Courty P.E."/>
            <person name="Chicoki N."/>
            <person name="Fauchery L."/>
            <person name="Kohler A."/>
            <person name="Kuo A."/>
            <person name="Labutti K."/>
            <person name="Pangilinan J."/>
            <person name="Lipzen A."/>
            <person name="Riley R."/>
            <person name="Andreopoulos W."/>
            <person name="He G."/>
            <person name="Johnson J."/>
            <person name="Barry K.W."/>
            <person name="Grigoriev I.V."/>
            <person name="Nagy L."/>
            <person name="Hibbett D."/>
            <person name="Henrissat B."/>
            <person name="Matheny P.B."/>
            <person name="Labbe J."/>
            <person name="Martin F."/>
        </authorList>
    </citation>
    <scope>NUCLEOTIDE SEQUENCE</scope>
    <source>
        <strain evidence="1">HHB10654</strain>
    </source>
</reference>
<feature type="non-terminal residue" evidence="1">
    <location>
        <position position="189"/>
    </location>
</feature>
<proteinExistence type="predicted"/>
<evidence type="ECO:0000313" key="2">
    <source>
        <dbReference type="Proteomes" id="UP000814140"/>
    </source>
</evidence>
<dbReference type="Proteomes" id="UP000814140">
    <property type="component" value="Unassembled WGS sequence"/>
</dbReference>
<reference evidence="1" key="2">
    <citation type="journal article" date="2022" name="New Phytol.">
        <title>Evolutionary transition to the ectomycorrhizal habit in the genomes of a hyperdiverse lineage of mushroom-forming fungi.</title>
        <authorList>
            <person name="Looney B."/>
            <person name="Miyauchi S."/>
            <person name="Morin E."/>
            <person name="Drula E."/>
            <person name="Courty P.E."/>
            <person name="Kohler A."/>
            <person name="Kuo A."/>
            <person name="LaButti K."/>
            <person name="Pangilinan J."/>
            <person name="Lipzen A."/>
            <person name="Riley R."/>
            <person name="Andreopoulos W."/>
            <person name="He G."/>
            <person name="Johnson J."/>
            <person name="Nolan M."/>
            <person name="Tritt A."/>
            <person name="Barry K.W."/>
            <person name="Grigoriev I.V."/>
            <person name="Nagy L.G."/>
            <person name="Hibbett D."/>
            <person name="Henrissat B."/>
            <person name="Matheny P.B."/>
            <person name="Labbe J."/>
            <person name="Martin F.M."/>
        </authorList>
    </citation>
    <scope>NUCLEOTIDE SEQUENCE</scope>
    <source>
        <strain evidence="1">HHB10654</strain>
    </source>
</reference>
<evidence type="ECO:0000313" key="1">
    <source>
        <dbReference type="EMBL" id="KAI0054259.1"/>
    </source>
</evidence>
<accession>A0ACB8SCN4</accession>
<sequence>MAYSTPPPLRSSRHRPLRRRPAALVLSRTGFPSTIDFDDVKVVLHASIHMELDPDARASLDANIALCCLRTKFLYATWATSLQALFHAPGPPDAGWLSPNAQRRHAKYMEDESIIFQLSVDRYRLSEICAFACCLALRDSRSGEGAGPRYDEASKMRRQLYRMYGAMSSRLGTPEVEAPPTWKLRWQAE</sequence>
<comment type="caution">
    <text evidence="1">The sequence shown here is derived from an EMBL/GenBank/DDBJ whole genome shotgun (WGS) entry which is preliminary data.</text>
</comment>
<gene>
    <name evidence="1" type="ORF">BV25DRAFT_1922867</name>
</gene>
<keyword evidence="2" id="KW-1185">Reference proteome</keyword>
<organism evidence="1 2">
    <name type="scientific">Artomyces pyxidatus</name>
    <dbReference type="NCBI Taxonomy" id="48021"/>
    <lineage>
        <taxon>Eukaryota</taxon>
        <taxon>Fungi</taxon>
        <taxon>Dikarya</taxon>
        <taxon>Basidiomycota</taxon>
        <taxon>Agaricomycotina</taxon>
        <taxon>Agaricomycetes</taxon>
        <taxon>Russulales</taxon>
        <taxon>Auriscalpiaceae</taxon>
        <taxon>Artomyces</taxon>
    </lineage>
</organism>
<name>A0ACB8SCN4_9AGAM</name>
<protein>
    <submittedName>
        <fullName evidence="1">Uncharacterized protein</fullName>
    </submittedName>
</protein>
<dbReference type="EMBL" id="MU277578">
    <property type="protein sequence ID" value="KAI0054259.1"/>
    <property type="molecule type" value="Genomic_DNA"/>
</dbReference>